<protein>
    <submittedName>
        <fullName evidence="4">ATP-binding protein</fullName>
    </submittedName>
</protein>
<accession>A0ABV4QKH2</accession>
<dbReference type="InterPro" id="IPR036890">
    <property type="entry name" value="HATPase_C_sf"/>
</dbReference>
<evidence type="ECO:0000313" key="5">
    <source>
        <dbReference type="Proteomes" id="UP001569963"/>
    </source>
</evidence>
<dbReference type="SUPFAM" id="SSF55874">
    <property type="entry name" value="ATPase domain of HSP90 chaperone/DNA topoisomerase II/histidine kinase"/>
    <property type="match status" value="1"/>
</dbReference>
<evidence type="ECO:0000259" key="3">
    <source>
        <dbReference type="Pfam" id="PF13581"/>
    </source>
</evidence>
<dbReference type="EMBL" id="JAXCEI010000021">
    <property type="protein sequence ID" value="MFA1543693.1"/>
    <property type="molecule type" value="Genomic_DNA"/>
</dbReference>
<evidence type="ECO:0000313" key="4">
    <source>
        <dbReference type="EMBL" id="MFA1543693.1"/>
    </source>
</evidence>
<feature type="compositionally biased region" description="Low complexity" evidence="2">
    <location>
        <begin position="39"/>
        <end position="56"/>
    </location>
</feature>
<keyword evidence="4" id="KW-0067">ATP-binding</keyword>
<organism evidence="4 5">
    <name type="scientific">Actinomadura monticuli</name>
    <dbReference type="NCBI Taxonomy" id="3097367"/>
    <lineage>
        <taxon>Bacteria</taxon>
        <taxon>Bacillati</taxon>
        <taxon>Actinomycetota</taxon>
        <taxon>Actinomycetes</taxon>
        <taxon>Streptosporangiales</taxon>
        <taxon>Thermomonosporaceae</taxon>
        <taxon>Actinomadura</taxon>
    </lineage>
</organism>
<dbReference type="Pfam" id="PF13581">
    <property type="entry name" value="HATPase_c_2"/>
    <property type="match status" value="1"/>
</dbReference>
<dbReference type="CDD" id="cd16936">
    <property type="entry name" value="HATPase_RsbW-like"/>
    <property type="match status" value="1"/>
</dbReference>
<dbReference type="Proteomes" id="UP001569963">
    <property type="component" value="Unassembled WGS sequence"/>
</dbReference>
<dbReference type="GO" id="GO:0005524">
    <property type="term" value="F:ATP binding"/>
    <property type="evidence" value="ECO:0007669"/>
    <property type="project" value="UniProtKB-KW"/>
</dbReference>
<dbReference type="RefSeq" id="WP_371954193.1">
    <property type="nucleotide sequence ID" value="NZ_JAXCEI010000021.1"/>
</dbReference>
<evidence type="ECO:0000256" key="2">
    <source>
        <dbReference type="SAM" id="MobiDB-lite"/>
    </source>
</evidence>
<feature type="region of interest" description="Disordered" evidence="2">
    <location>
        <begin position="169"/>
        <end position="208"/>
    </location>
</feature>
<comment type="caution">
    <text evidence="4">The sequence shown here is derived from an EMBL/GenBank/DDBJ whole genome shotgun (WGS) entry which is preliminary data.</text>
</comment>
<dbReference type="PANTHER" id="PTHR35526:SF3">
    <property type="entry name" value="ANTI-SIGMA-F FACTOR RSBW"/>
    <property type="match status" value="1"/>
</dbReference>
<feature type="compositionally biased region" description="Low complexity" evidence="2">
    <location>
        <begin position="179"/>
        <end position="198"/>
    </location>
</feature>
<keyword evidence="1" id="KW-0808">Transferase</keyword>
<name>A0ABV4QKH2_9ACTN</name>
<gene>
    <name evidence="4" type="ORF">SM611_32600</name>
</gene>
<evidence type="ECO:0000256" key="1">
    <source>
        <dbReference type="ARBA" id="ARBA00022527"/>
    </source>
</evidence>
<feature type="compositionally biased region" description="Pro residues" evidence="2">
    <location>
        <begin position="199"/>
        <end position="208"/>
    </location>
</feature>
<keyword evidence="1" id="KW-0723">Serine/threonine-protein kinase</keyword>
<dbReference type="PANTHER" id="PTHR35526">
    <property type="entry name" value="ANTI-SIGMA-F FACTOR RSBW-RELATED"/>
    <property type="match status" value="1"/>
</dbReference>
<keyword evidence="4" id="KW-0547">Nucleotide-binding</keyword>
<proteinExistence type="predicted"/>
<dbReference type="InterPro" id="IPR003594">
    <property type="entry name" value="HATPase_dom"/>
</dbReference>
<dbReference type="InterPro" id="IPR050267">
    <property type="entry name" value="Anti-sigma-factor_SerPK"/>
</dbReference>
<feature type="domain" description="Histidine kinase/HSP90-like ATPase" evidence="3">
    <location>
        <begin position="52"/>
        <end position="169"/>
    </location>
</feature>
<reference evidence="4 5" key="1">
    <citation type="submission" date="2023-11" db="EMBL/GenBank/DDBJ databases">
        <title>Actinomadura monticuli sp. nov., isolated from volcanic ash.</title>
        <authorList>
            <person name="Lee S.D."/>
            <person name="Yang H."/>
            <person name="Kim I.S."/>
        </authorList>
    </citation>
    <scope>NUCLEOTIDE SEQUENCE [LARGE SCALE GENOMIC DNA]</scope>
    <source>
        <strain evidence="4 5">DLS-62</strain>
    </source>
</reference>
<feature type="region of interest" description="Disordered" evidence="2">
    <location>
        <begin position="1"/>
        <end position="56"/>
    </location>
</feature>
<keyword evidence="5" id="KW-1185">Reference proteome</keyword>
<feature type="compositionally biased region" description="Basic and acidic residues" evidence="2">
    <location>
        <begin position="16"/>
        <end position="31"/>
    </location>
</feature>
<dbReference type="Gene3D" id="3.30.565.10">
    <property type="entry name" value="Histidine kinase-like ATPase, C-terminal domain"/>
    <property type="match status" value="1"/>
</dbReference>
<keyword evidence="1" id="KW-0418">Kinase</keyword>
<sequence length="208" mass="20963">MTTTGTGTAPPEPTATEDHPHADAATDRADTDGTDTDGTETGRAGTAAAWELPARATAASRARRLTARALRDWHVTDPADTGDIVLMVDELVTNAVVHGSGPVRLALRLDGTLLTAEVSDADPAPPAAPGGPPRVLDWSEAGRGLLLVVALATAFGALPHPPGKTVWFTRRLTPPPGTAPAGTLSADGAPADGAAVPAPRRPAPGAAP</sequence>